<dbReference type="FunFam" id="1.10.510.10:FF:000554">
    <property type="entry name" value="Predicted protein"/>
    <property type="match status" value="1"/>
</dbReference>
<evidence type="ECO:0000256" key="8">
    <source>
        <dbReference type="PIRSR" id="PIRSR000615-1"/>
    </source>
</evidence>
<feature type="active site" description="Proton acceptor" evidence="8">
    <location>
        <position position="159"/>
    </location>
</feature>
<dbReference type="GO" id="GO:0046872">
    <property type="term" value="F:metal ion binding"/>
    <property type="evidence" value="ECO:0007669"/>
    <property type="project" value="UniProtKB-KW"/>
</dbReference>
<evidence type="ECO:0000256" key="1">
    <source>
        <dbReference type="ARBA" id="ARBA00004167"/>
    </source>
</evidence>
<dbReference type="SUPFAM" id="SSF56112">
    <property type="entry name" value="Protein kinase-like (PK-like)"/>
    <property type="match status" value="1"/>
</dbReference>
<evidence type="ECO:0000313" key="15">
    <source>
        <dbReference type="Proteomes" id="UP000887568"/>
    </source>
</evidence>
<organism evidence="14 15">
    <name type="scientific">Patiria miniata</name>
    <name type="common">Bat star</name>
    <name type="synonym">Asterina miniata</name>
    <dbReference type="NCBI Taxonomy" id="46514"/>
    <lineage>
        <taxon>Eukaryota</taxon>
        <taxon>Metazoa</taxon>
        <taxon>Echinodermata</taxon>
        <taxon>Eleutherozoa</taxon>
        <taxon>Asterozoa</taxon>
        <taxon>Asteroidea</taxon>
        <taxon>Valvatacea</taxon>
        <taxon>Valvatida</taxon>
        <taxon>Asterinidae</taxon>
        <taxon>Patiria</taxon>
    </lineage>
</organism>
<keyword evidence="3 9" id="KW-0547">Nucleotide-binding</keyword>
<feature type="binding site" evidence="9">
    <location>
        <begin position="106"/>
        <end position="112"/>
    </location>
    <ligand>
        <name>ATP</name>
        <dbReference type="ChEBI" id="CHEBI:30616"/>
    </ligand>
</feature>
<dbReference type="InterPro" id="IPR020635">
    <property type="entry name" value="Tyr_kinase_cat_dom"/>
</dbReference>
<comment type="catalytic activity">
    <reaction evidence="7">
        <text>L-tyrosyl-[protein] + ATP = O-phospho-L-tyrosyl-[protein] + ADP + H(+)</text>
        <dbReference type="Rhea" id="RHEA:10596"/>
        <dbReference type="Rhea" id="RHEA-COMP:10136"/>
        <dbReference type="Rhea" id="RHEA-COMP:20101"/>
        <dbReference type="ChEBI" id="CHEBI:15378"/>
        <dbReference type="ChEBI" id="CHEBI:30616"/>
        <dbReference type="ChEBI" id="CHEBI:46858"/>
        <dbReference type="ChEBI" id="CHEBI:61978"/>
        <dbReference type="ChEBI" id="CHEBI:456216"/>
        <dbReference type="EC" id="2.7.10.1"/>
    </reaction>
</comment>
<dbReference type="GO" id="GO:0007169">
    <property type="term" value="P:cell surface receptor protein tyrosine kinase signaling pathway"/>
    <property type="evidence" value="ECO:0007669"/>
    <property type="project" value="TreeGrafter"/>
</dbReference>
<feature type="domain" description="Protein kinase" evidence="13">
    <location>
        <begin position="27"/>
        <end position="300"/>
    </location>
</feature>
<reference evidence="14" key="1">
    <citation type="submission" date="2022-11" db="UniProtKB">
        <authorList>
            <consortium name="EnsemblMetazoa"/>
        </authorList>
    </citation>
    <scope>IDENTIFICATION</scope>
</reference>
<dbReference type="PROSITE" id="PS00109">
    <property type="entry name" value="PROTEIN_KINASE_TYR"/>
    <property type="match status" value="1"/>
</dbReference>
<dbReference type="RefSeq" id="XP_038054104.1">
    <property type="nucleotide sequence ID" value="XM_038198176.1"/>
</dbReference>
<dbReference type="Gene3D" id="1.10.510.10">
    <property type="entry name" value="Transferase(Phosphotransferase) domain 1"/>
    <property type="match status" value="1"/>
</dbReference>
<evidence type="ECO:0000256" key="2">
    <source>
        <dbReference type="ARBA" id="ARBA00022679"/>
    </source>
</evidence>
<feature type="binding site" evidence="9 12">
    <location>
        <position position="58"/>
    </location>
    <ligand>
        <name>ATP</name>
        <dbReference type="ChEBI" id="CHEBI:30616"/>
    </ligand>
</feature>
<dbReference type="OrthoDB" id="1668230at2759"/>
<evidence type="ECO:0000259" key="13">
    <source>
        <dbReference type="PROSITE" id="PS50011"/>
    </source>
</evidence>
<dbReference type="PIRSF" id="PIRSF000615">
    <property type="entry name" value="TyrPK_CSF1-R"/>
    <property type="match status" value="1"/>
</dbReference>
<evidence type="ECO:0000256" key="6">
    <source>
        <dbReference type="ARBA" id="ARBA00023137"/>
    </source>
</evidence>
<dbReference type="Gene3D" id="3.30.200.20">
    <property type="entry name" value="Phosphorylase Kinase, domain 1"/>
    <property type="match status" value="1"/>
</dbReference>
<accession>A0A913ZRT1</accession>
<evidence type="ECO:0000256" key="12">
    <source>
        <dbReference type="PROSITE-ProRule" id="PRU10141"/>
    </source>
</evidence>
<sequence>MLPDSDDDEDNLPHWAEGWKVPRSDLVVDEQVLGSGSFGEVRSGVVMKNGELTRAAIKMLKGHASTSERDDFMDELHTMTSIGHHPNVVSLLGACRYREVLYVALEYLPLGDLRSYLRTARSQSDSDEGALSSDQLVKFALDVAKGMEHLSKVGVIHRDLAARNILLSEGRTAKVSDFGLSRGEDIYVQTSKRRVPVRWLAIESIRYKRYTTKSDVWSFGILLWEIVTVGGTPYPTTKCESLARKLKGGYRMPKPSNCDDKSYVLMRKCWEEDPNNRPSFSELVSTLSNTDDSKIQHTYFSFGRVHYENLSAIRPEFDDN</sequence>
<evidence type="ECO:0000256" key="9">
    <source>
        <dbReference type="PIRSR" id="PIRSR000615-2"/>
    </source>
</evidence>
<dbReference type="GeneID" id="119726469"/>
<dbReference type="InterPro" id="IPR017441">
    <property type="entry name" value="Protein_kinase_ATP_BS"/>
</dbReference>
<keyword evidence="6" id="KW-0829">Tyrosine-protein kinase</keyword>
<dbReference type="PROSITE" id="PS00107">
    <property type="entry name" value="PROTEIN_KINASE_ATP"/>
    <property type="match status" value="1"/>
</dbReference>
<evidence type="ECO:0000256" key="10">
    <source>
        <dbReference type="PIRSR" id="PIRSR000615-3"/>
    </source>
</evidence>
<dbReference type="Pfam" id="PF07714">
    <property type="entry name" value="PK_Tyr_Ser-Thr"/>
    <property type="match status" value="1"/>
</dbReference>
<evidence type="ECO:0000256" key="3">
    <source>
        <dbReference type="ARBA" id="ARBA00022741"/>
    </source>
</evidence>
<dbReference type="InterPro" id="IPR050122">
    <property type="entry name" value="RTK"/>
</dbReference>
<dbReference type="InterPro" id="IPR011009">
    <property type="entry name" value="Kinase-like_dom_sf"/>
</dbReference>
<dbReference type="PANTHER" id="PTHR24416:SF613">
    <property type="entry name" value="RECEPTOR PROTEIN-TYROSINE KINASE"/>
    <property type="match status" value="1"/>
</dbReference>
<evidence type="ECO:0000256" key="5">
    <source>
        <dbReference type="ARBA" id="ARBA00022840"/>
    </source>
</evidence>
<dbReference type="PROSITE" id="PS50011">
    <property type="entry name" value="PROTEIN_KINASE_DOM"/>
    <property type="match status" value="1"/>
</dbReference>
<keyword evidence="10" id="KW-0460">Magnesium</keyword>
<evidence type="ECO:0000256" key="11">
    <source>
        <dbReference type="PIRSR" id="PIRSR000615-4"/>
    </source>
</evidence>
<feature type="binding site" evidence="9">
    <location>
        <position position="163"/>
    </location>
    <ligand>
        <name>ATP</name>
        <dbReference type="ChEBI" id="CHEBI:30616"/>
    </ligand>
</feature>
<proteinExistence type="predicted"/>
<dbReference type="EnsemblMetazoa" id="XM_038198176.1">
    <property type="protein sequence ID" value="XP_038054104.1"/>
    <property type="gene ID" value="LOC119726469"/>
</dbReference>
<evidence type="ECO:0000313" key="14">
    <source>
        <dbReference type="EnsemblMetazoa" id="XP_038054104.1"/>
    </source>
</evidence>
<dbReference type="InterPro" id="IPR008266">
    <property type="entry name" value="Tyr_kinase_AS"/>
</dbReference>
<comment type="subcellular location">
    <subcellularLocation>
        <location evidence="1">Membrane</location>
        <topology evidence="1">Single-pass membrane protein</topology>
    </subcellularLocation>
</comment>
<dbReference type="Proteomes" id="UP000887568">
    <property type="component" value="Unplaced"/>
</dbReference>
<feature type="binding site" evidence="10">
    <location>
        <position position="164"/>
    </location>
    <ligand>
        <name>Mg(2+)</name>
        <dbReference type="ChEBI" id="CHEBI:18420"/>
    </ligand>
</feature>
<dbReference type="GO" id="GO:0005886">
    <property type="term" value="C:plasma membrane"/>
    <property type="evidence" value="ECO:0007669"/>
    <property type="project" value="TreeGrafter"/>
</dbReference>
<evidence type="ECO:0000256" key="7">
    <source>
        <dbReference type="ARBA" id="ARBA00051243"/>
    </source>
</evidence>
<dbReference type="GO" id="GO:0043235">
    <property type="term" value="C:receptor complex"/>
    <property type="evidence" value="ECO:0007669"/>
    <property type="project" value="TreeGrafter"/>
</dbReference>
<feature type="binding site" evidence="9">
    <location>
        <begin position="34"/>
        <end position="41"/>
    </location>
    <ligand>
        <name>ATP</name>
        <dbReference type="ChEBI" id="CHEBI:30616"/>
    </ligand>
</feature>
<dbReference type="PRINTS" id="PR00109">
    <property type="entry name" value="TYRKINASE"/>
</dbReference>
<dbReference type="CDD" id="cd00192">
    <property type="entry name" value="PTKc"/>
    <property type="match status" value="1"/>
</dbReference>
<dbReference type="GO" id="GO:0005524">
    <property type="term" value="F:ATP binding"/>
    <property type="evidence" value="ECO:0007669"/>
    <property type="project" value="UniProtKB-UniRule"/>
</dbReference>
<evidence type="ECO:0000256" key="4">
    <source>
        <dbReference type="ARBA" id="ARBA00022777"/>
    </source>
</evidence>
<feature type="site" description="Important for interaction with phosphotyrosine-binding proteins" evidence="11">
    <location>
        <position position="299"/>
    </location>
</feature>
<name>A0A913ZRT1_PATMI</name>
<dbReference type="AlphaFoldDB" id="A0A913ZRT1"/>
<protein>
    <recommendedName>
        <fullName evidence="13">Protein kinase domain-containing protein</fullName>
    </recommendedName>
</protein>
<dbReference type="InterPro" id="IPR001245">
    <property type="entry name" value="Ser-Thr/Tyr_kinase_cat_dom"/>
</dbReference>
<dbReference type="InterPro" id="IPR000719">
    <property type="entry name" value="Prot_kinase_dom"/>
</dbReference>
<keyword evidence="10" id="KW-0479">Metal-binding</keyword>
<feature type="binding site" evidence="10">
    <location>
        <position position="177"/>
    </location>
    <ligand>
        <name>Mg(2+)</name>
        <dbReference type="ChEBI" id="CHEBI:18420"/>
    </ligand>
</feature>
<keyword evidence="2" id="KW-0808">Transferase</keyword>
<keyword evidence="5 9" id="KW-0067">ATP-binding</keyword>
<keyword evidence="15" id="KW-1185">Reference proteome</keyword>
<keyword evidence="4" id="KW-0418">Kinase</keyword>
<dbReference type="PANTHER" id="PTHR24416">
    <property type="entry name" value="TYROSINE-PROTEIN KINASE RECEPTOR"/>
    <property type="match status" value="1"/>
</dbReference>
<dbReference type="GO" id="GO:0004714">
    <property type="term" value="F:transmembrane receptor protein tyrosine kinase activity"/>
    <property type="evidence" value="ECO:0007669"/>
    <property type="project" value="UniProtKB-EC"/>
</dbReference>
<dbReference type="OMA" id="IKEPLTM"/>
<dbReference type="SMART" id="SM00219">
    <property type="entry name" value="TyrKc"/>
    <property type="match status" value="1"/>
</dbReference>